<evidence type="ECO:0000313" key="4">
    <source>
        <dbReference type="EMBL" id="PJM73828.1"/>
    </source>
</evidence>
<dbReference type="InterPro" id="IPR009057">
    <property type="entry name" value="Homeodomain-like_sf"/>
</dbReference>
<reference evidence="4 5" key="1">
    <citation type="submission" date="2017-10" db="EMBL/GenBank/DDBJ databases">
        <title>Draft genome sequences of strains TRE 1, TRE 9, TRE H and TRI 7, isolated from tamarins, belonging to four potential novel Bifidobacterium species.</title>
        <authorList>
            <person name="Mattarelli P."/>
            <person name="Modesto M."/>
            <person name="Puglisi E."/>
            <person name="Morelli L."/>
            <person name="Spezio C."/>
            <person name="Bonetti A."/>
            <person name="Sandri C."/>
        </authorList>
    </citation>
    <scope>NUCLEOTIDE SEQUENCE [LARGE SCALE GENOMIC DNA]</scope>
    <source>
        <strain evidence="5">TRE1</strain>
    </source>
</reference>
<evidence type="ECO:0000313" key="5">
    <source>
        <dbReference type="Proteomes" id="UP000229095"/>
    </source>
</evidence>
<dbReference type="Proteomes" id="UP000229095">
    <property type="component" value="Unassembled WGS sequence"/>
</dbReference>
<keyword evidence="5" id="KW-1185">Reference proteome</keyword>
<dbReference type="PROSITE" id="PS50977">
    <property type="entry name" value="HTH_TETR_2"/>
    <property type="match status" value="1"/>
</dbReference>
<gene>
    <name evidence="4" type="ORF">CS006_01240</name>
</gene>
<evidence type="ECO:0000256" key="2">
    <source>
        <dbReference type="PROSITE-ProRule" id="PRU00335"/>
    </source>
</evidence>
<dbReference type="GO" id="GO:0003677">
    <property type="term" value="F:DNA binding"/>
    <property type="evidence" value="ECO:0007669"/>
    <property type="project" value="UniProtKB-UniRule"/>
</dbReference>
<dbReference type="OrthoDB" id="9810250at2"/>
<dbReference type="PANTHER" id="PTHR43479">
    <property type="entry name" value="ACREF/ENVCD OPERON REPRESSOR-RELATED"/>
    <property type="match status" value="1"/>
</dbReference>
<proteinExistence type="predicted"/>
<feature type="DNA-binding region" description="H-T-H motif" evidence="2">
    <location>
        <begin position="32"/>
        <end position="51"/>
    </location>
</feature>
<accession>A0A2M9HAJ6</accession>
<comment type="caution">
    <text evidence="4">The sequence shown here is derived from an EMBL/GenBank/DDBJ whole genome shotgun (WGS) entry which is preliminary data.</text>
</comment>
<sequence length="201" mass="22935">MPRPRAAERPATKKMQEAFWRLLEQKPYPKITVSDITRTSGLNRTAFYYHYTNIAELAEDAIAAIYEDQGLNVFITRLIRQPDDIDLHQEYVRFIDNDEYRRSVHKVSLITGPHGSTSLTRQLRDFVADIWLGLLGLDRRRLNPGQNLILNFASNGILGVLANADALFNDDGAQWIARTRLPETVSHLINSLKDLDDDTDA</sequence>
<dbReference type="RefSeq" id="WP_100509974.1">
    <property type="nucleotide sequence ID" value="NZ_PEBI01000001.1"/>
</dbReference>
<feature type="domain" description="HTH tetR-type" evidence="3">
    <location>
        <begin position="9"/>
        <end position="69"/>
    </location>
</feature>
<evidence type="ECO:0000259" key="3">
    <source>
        <dbReference type="PROSITE" id="PS50977"/>
    </source>
</evidence>
<protein>
    <recommendedName>
        <fullName evidence="3">HTH tetR-type domain-containing protein</fullName>
    </recommendedName>
</protein>
<dbReference type="InterPro" id="IPR050624">
    <property type="entry name" value="HTH-type_Tx_Regulator"/>
</dbReference>
<dbReference type="EMBL" id="PEBI01000001">
    <property type="protein sequence ID" value="PJM73828.1"/>
    <property type="molecule type" value="Genomic_DNA"/>
</dbReference>
<dbReference type="Gene3D" id="1.10.357.10">
    <property type="entry name" value="Tetracycline Repressor, domain 2"/>
    <property type="match status" value="1"/>
</dbReference>
<dbReference type="AlphaFoldDB" id="A0A2M9HAJ6"/>
<name>A0A2M9HAJ6_9BIFI</name>
<dbReference type="InterPro" id="IPR001647">
    <property type="entry name" value="HTH_TetR"/>
</dbReference>
<organism evidence="4 5">
    <name type="scientific">Bifidobacterium primatium</name>
    <dbReference type="NCBI Taxonomy" id="2045438"/>
    <lineage>
        <taxon>Bacteria</taxon>
        <taxon>Bacillati</taxon>
        <taxon>Actinomycetota</taxon>
        <taxon>Actinomycetes</taxon>
        <taxon>Bifidobacteriales</taxon>
        <taxon>Bifidobacteriaceae</taxon>
        <taxon>Bifidobacterium</taxon>
    </lineage>
</organism>
<evidence type="ECO:0000256" key="1">
    <source>
        <dbReference type="ARBA" id="ARBA00023125"/>
    </source>
</evidence>
<keyword evidence="1 2" id="KW-0238">DNA-binding</keyword>
<dbReference type="Pfam" id="PF00440">
    <property type="entry name" value="TetR_N"/>
    <property type="match status" value="1"/>
</dbReference>
<dbReference type="SUPFAM" id="SSF46689">
    <property type="entry name" value="Homeodomain-like"/>
    <property type="match status" value="1"/>
</dbReference>
<dbReference type="PANTHER" id="PTHR43479:SF7">
    <property type="entry name" value="TETR-FAMILY TRANSCRIPTIONAL REGULATOR"/>
    <property type="match status" value="1"/>
</dbReference>